<dbReference type="Proteomes" id="UP000316256">
    <property type="component" value="Unassembled WGS sequence"/>
</dbReference>
<accession>A0A541BPA2</accession>
<dbReference type="EMBL" id="VIGH01000002">
    <property type="protein sequence ID" value="TQF74159.1"/>
    <property type="molecule type" value="Genomic_DNA"/>
</dbReference>
<evidence type="ECO:0000313" key="2">
    <source>
        <dbReference type="EMBL" id="TQF74159.1"/>
    </source>
</evidence>
<evidence type="ECO:0008006" key="4">
    <source>
        <dbReference type="Google" id="ProtNLM"/>
    </source>
</evidence>
<evidence type="ECO:0000256" key="1">
    <source>
        <dbReference type="SAM" id="MobiDB-lite"/>
    </source>
</evidence>
<dbReference type="OrthoDB" id="4570699at2"/>
<reference evidence="2 3" key="1">
    <citation type="submission" date="2019-06" db="EMBL/GenBank/DDBJ databases">
        <title>Rhodococcus spaelei sp. nov., isolated from a cave.</title>
        <authorList>
            <person name="Lee S.D."/>
        </authorList>
    </citation>
    <scope>NUCLEOTIDE SEQUENCE [LARGE SCALE GENOMIC DNA]</scope>
    <source>
        <strain evidence="2 3">C9-5</strain>
    </source>
</reference>
<organism evidence="2 3">
    <name type="scientific">Rhodococcus spelaei</name>
    <dbReference type="NCBI Taxonomy" id="2546320"/>
    <lineage>
        <taxon>Bacteria</taxon>
        <taxon>Bacillati</taxon>
        <taxon>Actinomycetota</taxon>
        <taxon>Actinomycetes</taxon>
        <taxon>Mycobacteriales</taxon>
        <taxon>Nocardiaceae</taxon>
        <taxon>Rhodococcus</taxon>
    </lineage>
</organism>
<evidence type="ECO:0000313" key="3">
    <source>
        <dbReference type="Proteomes" id="UP000316256"/>
    </source>
</evidence>
<keyword evidence="3" id="KW-1185">Reference proteome</keyword>
<gene>
    <name evidence="2" type="ORF">FK531_05805</name>
</gene>
<sequence length="385" mass="39649">MTGVRNTIQAAVLVTTAATLTACGSRDYPGVDLDVLPADAVGAISVGAVDFVQSDIFNQNRSLTFLFDEGGEVVGRIEGDEIHATQALASPGRLVTVSAHAVTTMTPTSRIDFGIDESTVQAAVNDPATGVATVWFNGGRESVFVTVAGDGQAATGSVPGLVDAAAQCGDRVVAVARDVGPADTDGRYVARLFEVPVGGDPVERGNWLTGLDFSAASAAAVCTPDGGAMLSLHRSPPAADGSESGLTLVRTDPTAGDRDARPIAMDGHSPATRRGSLTVVEDRLYWLNWDGDVLSVPLDGPADARPEWTIPEAGEGTVASVTGTTVAVLDPAQRPPTLTRYDLVSGARAGERVELAWLAEVAGTGTESGNNTYAVSDLDLLPVPR</sequence>
<proteinExistence type="predicted"/>
<dbReference type="RefSeq" id="WP_142096134.1">
    <property type="nucleotide sequence ID" value="NZ_VIGH01000002.1"/>
</dbReference>
<dbReference type="AlphaFoldDB" id="A0A541BPA2"/>
<dbReference type="PROSITE" id="PS51257">
    <property type="entry name" value="PROKAR_LIPOPROTEIN"/>
    <property type="match status" value="1"/>
</dbReference>
<feature type="region of interest" description="Disordered" evidence="1">
    <location>
        <begin position="234"/>
        <end position="272"/>
    </location>
</feature>
<comment type="caution">
    <text evidence="2">The sequence shown here is derived from an EMBL/GenBank/DDBJ whole genome shotgun (WGS) entry which is preliminary data.</text>
</comment>
<protein>
    <recommendedName>
        <fullName evidence="4">Lipoprotein</fullName>
    </recommendedName>
</protein>
<name>A0A541BPA2_9NOCA</name>